<organism evidence="1 2">
    <name type="scientific">Petrocella atlantisensis</name>
    <dbReference type="NCBI Taxonomy" id="2173034"/>
    <lineage>
        <taxon>Bacteria</taxon>
        <taxon>Bacillati</taxon>
        <taxon>Bacillota</taxon>
        <taxon>Clostridia</taxon>
        <taxon>Lachnospirales</taxon>
        <taxon>Vallitaleaceae</taxon>
        <taxon>Petrocella</taxon>
    </lineage>
</organism>
<evidence type="ECO:0000313" key="2">
    <source>
        <dbReference type="Proteomes" id="UP000279029"/>
    </source>
</evidence>
<name>A0A3P7S1W4_9FIRM</name>
<protein>
    <submittedName>
        <fullName evidence="1">Uncharacterized protein</fullName>
    </submittedName>
</protein>
<dbReference type="RefSeq" id="WP_125137767.1">
    <property type="nucleotide sequence ID" value="NZ_LR130778.1"/>
</dbReference>
<proteinExistence type="predicted"/>
<dbReference type="AlphaFoldDB" id="A0A3P7S1W4"/>
<evidence type="ECO:0000313" key="1">
    <source>
        <dbReference type="EMBL" id="VDN48662.1"/>
    </source>
</evidence>
<keyword evidence="2" id="KW-1185">Reference proteome</keyword>
<sequence>MLRFKNMRQRVEFAYERMNIDIYYEGDYRYTVEHHSDHKIFEKLSEEQVDEVLNQIWQELKVEKVG</sequence>
<dbReference type="KEGG" id="cbar:PATL70BA_2759"/>
<accession>A0A3P7S1W4</accession>
<gene>
    <name evidence="1" type="ORF">PATL70BA_2759</name>
</gene>
<reference evidence="1 2" key="1">
    <citation type="submission" date="2018-09" db="EMBL/GenBank/DDBJ databases">
        <authorList>
            <person name="Postec A."/>
        </authorList>
    </citation>
    <scope>NUCLEOTIDE SEQUENCE [LARGE SCALE GENOMIC DNA]</scope>
    <source>
        <strain evidence="1">70B-A</strain>
    </source>
</reference>
<dbReference type="Proteomes" id="UP000279029">
    <property type="component" value="Chromosome"/>
</dbReference>
<dbReference type="EMBL" id="LR130778">
    <property type="protein sequence ID" value="VDN48662.1"/>
    <property type="molecule type" value="Genomic_DNA"/>
</dbReference>